<evidence type="ECO:0000256" key="1">
    <source>
        <dbReference type="ARBA" id="ARBA00004141"/>
    </source>
</evidence>
<dbReference type="HOGENOM" id="CLU_045498_1_0_0"/>
<protein>
    <recommendedName>
        <fullName evidence="6">Probable membrane transporter protein</fullName>
    </recommendedName>
</protein>
<keyword evidence="5 6" id="KW-0472">Membrane</keyword>
<dbReference type="Proteomes" id="UP000002008">
    <property type="component" value="Chromosome"/>
</dbReference>
<evidence type="ECO:0000256" key="5">
    <source>
        <dbReference type="ARBA" id="ARBA00023136"/>
    </source>
</evidence>
<dbReference type="EMBL" id="CP000909">
    <property type="protein sequence ID" value="ABY33929.1"/>
    <property type="molecule type" value="Genomic_DNA"/>
</dbReference>
<gene>
    <name evidence="7" type="ordered locus">Caur_0689</name>
</gene>
<keyword evidence="6" id="KW-1003">Cell membrane</keyword>
<keyword evidence="8" id="KW-1185">Reference proteome</keyword>
<feature type="transmembrane region" description="Helical" evidence="6">
    <location>
        <begin position="70"/>
        <end position="91"/>
    </location>
</feature>
<evidence type="ECO:0000256" key="3">
    <source>
        <dbReference type="ARBA" id="ARBA00022692"/>
    </source>
</evidence>
<name>A9WFJ1_CHLAA</name>
<sequence length="246" mass="25455">MLEVLLGLLIAVSIGLTGVGGGTITTSVLILGLGIAPEVAVGTALLFALCAKIPAGLIYWQQQQVHPQTLARLLAGGVPAVVIGSFLLHALKSYRDVVLLGIGLIVLVAAGINLFVTLIKVPSFHLAPGWMIAGAGFIGLEVGFSSAGAGALGTLLLLNTTRLSPQAVVGTDLWFGLILSAIGGGIHTVLGQFDLWLFLKLTGGGVIGSLAGAWLAQHVSQRPFRLGLLAWMMVIGSHLVFRSLMR</sequence>
<dbReference type="RefSeq" id="WP_012256585.1">
    <property type="nucleotide sequence ID" value="NC_010175.1"/>
</dbReference>
<dbReference type="PANTHER" id="PTHR43701:SF2">
    <property type="entry name" value="MEMBRANE TRANSPORTER PROTEIN YJNA-RELATED"/>
    <property type="match status" value="1"/>
</dbReference>
<proteinExistence type="inferred from homology"/>
<feature type="transmembrane region" description="Helical" evidence="6">
    <location>
        <begin position="173"/>
        <end position="190"/>
    </location>
</feature>
<dbReference type="InterPro" id="IPR002781">
    <property type="entry name" value="TM_pro_TauE-like"/>
</dbReference>
<dbReference type="GO" id="GO:0005886">
    <property type="term" value="C:plasma membrane"/>
    <property type="evidence" value="ECO:0007669"/>
    <property type="project" value="UniProtKB-SubCell"/>
</dbReference>
<dbReference type="eggNOG" id="COG0730">
    <property type="taxonomic scope" value="Bacteria"/>
</dbReference>
<evidence type="ECO:0000256" key="6">
    <source>
        <dbReference type="RuleBase" id="RU363041"/>
    </source>
</evidence>
<comment type="similarity">
    <text evidence="2 6">Belongs to the 4-toluene sulfonate uptake permease (TSUP) (TC 2.A.102) family.</text>
</comment>
<dbReference type="InterPro" id="IPR051598">
    <property type="entry name" value="TSUP/Inactive_protease-like"/>
</dbReference>
<feature type="transmembrane region" description="Helical" evidence="6">
    <location>
        <begin position="130"/>
        <end position="153"/>
    </location>
</feature>
<comment type="subcellular location">
    <subcellularLocation>
        <location evidence="6">Cell membrane</location>
        <topology evidence="6">Multi-pass membrane protein</topology>
    </subcellularLocation>
    <subcellularLocation>
        <location evidence="1">Membrane</location>
        <topology evidence="1">Multi-pass membrane protein</topology>
    </subcellularLocation>
</comment>
<keyword evidence="3 6" id="KW-0812">Transmembrane</keyword>
<dbReference type="Pfam" id="PF01925">
    <property type="entry name" value="TauE"/>
    <property type="match status" value="1"/>
</dbReference>
<feature type="transmembrane region" description="Helical" evidence="6">
    <location>
        <begin position="228"/>
        <end position="245"/>
    </location>
</feature>
<feature type="transmembrane region" description="Helical" evidence="6">
    <location>
        <begin position="97"/>
        <end position="118"/>
    </location>
</feature>
<dbReference type="EnsemblBacteria" id="ABY33929">
    <property type="protein sequence ID" value="ABY33929"/>
    <property type="gene ID" value="Caur_0689"/>
</dbReference>
<keyword evidence="4 6" id="KW-1133">Transmembrane helix</keyword>
<evidence type="ECO:0000313" key="8">
    <source>
        <dbReference type="Proteomes" id="UP000002008"/>
    </source>
</evidence>
<organism evidence="7 8">
    <name type="scientific">Chloroflexus aurantiacus (strain ATCC 29366 / DSM 635 / J-10-fl)</name>
    <dbReference type="NCBI Taxonomy" id="324602"/>
    <lineage>
        <taxon>Bacteria</taxon>
        <taxon>Bacillati</taxon>
        <taxon>Chloroflexota</taxon>
        <taxon>Chloroflexia</taxon>
        <taxon>Chloroflexales</taxon>
        <taxon>Chloroflexineae</taxon>
        <taxon>Chloroflexaceae</taxon>
        <taxon>Chloroflexus</taxon>
    </lineage>
</organism>
<dbReference type="STRING" id="324602.Caur_0689"/>
<dbReference type="KEGG" id="cau:Caur_0689"/>
<evidence type="ECO:0000256" key="2">
    <source>
        <dbReference type="ARBA" id="ARBA00009142"/>
    </source>
</evidence>
<dbReference type="FunCoup" id="A9WFJ1">
    <property type="interactions" value="26"/>
</dbReference>
<dbReference type="PATRIC" id="fig|324602.8.peg.785"/>
<feature type="transmembrane region" description="Helical" evidence="6">
    <location>
        <begin position="197"/>
        <end position="216"/>
    </location>
</feature>
<accession>A9WFJ1</accession>
<reference evidence="8" key="1">
    <citation type="journal article" date="2011" name="BMC Genomics">
        <title>Complete genome sequence of the filamentous anoxygenic phototrophic bacterium Chloroflexus aurantiacus.</title>
        <authorList>
            <person name="Tang K.H."/>
            <person name="Barry K."/>
            <person name="Chertkov O."/>
            <person name="Dalin E."/>
            <person name="Han C.S."/>
            <person name="Hauser L.J."/>
            <person name="Honchak B.M."/>
            <person name="Karbach L.E."/>
            <person name="Land M.L."/>
            <person name="Lapidus A."/>
            <person name="Larimer F.W."/>
            <person name="Mikhailova N."/>
            <person name="Pitluck S."/>
            <person name="Pierson B.K."/>
            <person name="Blankenship R.E."/>
        </authorList>
    </citation>
    <scope>NUCLEOTIDE SEQUENCE [LARGE SCALE GENOMIC DNA]</scope>
    <source>
        <strain evidence="8">ATCC 29366 / DSM 635 / J-10-fl</strain>
    </source>
</reference>
<dbReference type="PANTHER" id="PTHR43701">
    <property type="entry name" value="MEMBRANE TRANSPORTER PROTEIN MJ0441-RELATED"/>
    <property type="match status" value="1"/>
</dbReference>
<dbReference type="AlphaFoldDB" id="A9WFJ1"/>
<dbReference type="InParanoid" id="A9WFJ1"/>
<evidence type="ECO:0000313" key="7">
    <source>
        <dbReference type="EMBL" id="ABY33929.1"/>
    </source>
</evidence>
<evidence type="ECO:0000256" key="4">
    <source>
        <dbReference type="ARBA" id="ARBA00022989"/>
    </source>
</evidence>